<dbReference type="HOGENOM" id="CLU_2936375_0_0_4"/>
<evidence type="ECO:0000313" key="2">
    <source>
        <dbReference type="EMBL" id="ADI29370.1"/>
    </source>
</evidence>
<accession>D7DPZ9</accession>
<name>D7DPZ9_METV0</name>
<gene>
    <name evidence="2" type="ordered locus">M301_0986</name>
</gene>
<dbReference type="Proteomes" id="UP000000383">
    <property type="component" value="Chromosome"/>
</dbReference>
<sequence precursor="true">MKKLLLVLSLMVIGLSGCYVRGYDDGHHRDSGRHEGNEHHDHDDGRNDHGNDHDDRRDNR</sequence>
<dbReference type="EMBL" id="CP002056">
    <property type="protein sequence ID" value="ADI29370.1"/>
    <property type="molecule type" value="Genomic_DNA"/>
</dbReference>
<dbReference type="AlphaFoldDB" id="D7DPZ9"/>
<proteinExistence type="predicted"/>
<feature type="region of interest" description="Disordered" evidence="1">
    <location>
        <begin position="24"/>
        <end position="60"/>
    </location>
</feature>
<reference evidence="3" key="1">
    <citation type="submission" date="2010-05" db="EMBL/GenBank/DDBJ databases">
        <title>Complete sequence of Methylotenera sp. 301.</title>
        <authorList>
            <person name="Lucas S."/>
            <person name="Copeland A."/>
            <person name="Lapidus A."/>
            <person name="Cheng J.-F."/>
            <person name="Bruce D."/>
            <person name="Goodwin L."/>
            <person name="Pitluck S."/>
            <person name="Clum A."/>
            <person name="Land M."/>
            <person name="Hauser L."/>
            <person name="Kyrpides N."/>
            <person name="Ivanova N."/>
            <person name="Chistoservova L."/>
            <person name="Kalyuzhnaya M."/>
            <person name="Woyke T."/>
        </authorList>
    </citation>
    <scope>NUCLEOTIDE SEQUENCE [LARGE SCALE GENOMIC DNA]</scope>
    <source>
        <strain evidence="3">301</strain>
    </source>
</reference>
<organism evidence="2 3">
    <name type="scientific">Methylotenera versatilis (strain 301)</name>
    <dbReference type="NCBI Taxonomy" id="666681"/>
    <lineage>
        <taxon>Bacteria</taxon>
        <taxon>Pseudomonadati</taxon>
        <taxon>Pseudomonadota</taxon>
        <taxon>Betaproteobacteria</taxon>
        <taxon>Nitrosomonadales</taxon>
        <taxon>Methylophilaceae</taxon>
        <taxon>Methylotenera</taxon>
    </lineage>
</organism>
<dbReference type="STRING" id="666681.M301_0986"/>
<evidence type="ECO:0000313" key="3">
    <source>
        <dbReference type="Proteomes" id="UP000000383"/>
    </source>
</evidence>
<dbReference type="KEGG" id="meh:M301_0986"/>
<dbReference type="PROSITE" id="PS51257">
    <property type="entry name" value="PROKAR_LIPOPROTEIN"/>
    <property type="match status" value="1"/>
</dbReference>
<keyword evidence="3" id="KW-1185">Reference proteome</keyword>
<evidence type="ECO:0000256" key="1">
    <source>
        <dbReference type="SAM" id="MobiDB-lite"/>
    </source>
</evidence>
<protein>
    <recommendedName>
        <fullName evidence="4">Lipoprotein</fullName>
    </recommendedName>
</protein>
<evidence type="ECO:0008006" key="4">
    <source>
        <dbReference type="Google" id="ProtNLM"/>
    </source>
</evidence>
<dbReference type="RefSeq" id="WP_013147686.1">
    <property type="nucleotide sequence ID" value="NC_014207.1"/>
</dbReference>
<reference evidence="2 3" key="2">
    <citation type="journal article" date="2011" name="J. Bacteriol.">
        <title>Genomes of three methylotrophs from a single niche uncover genetic and metabolic divergence of Methylophilaceae.</title>
        <authorList>
            <person name="Lapidus A."/>
            <person name="Clum A."/>
            <person name="Labutti K."/>
            <person name="Kaluzhnaya M.G."/>
            <person name="Lim S."/>
            <person name="Beck D.A."/>
            <person name="Glavina Del Rio T."/>
            <person name="Nolan M."/>
            <person name="Mavromatis K."/>
            <person name="Huntemann M."/>
            <person name="Lucas S."/>
            <person name="Lidstrom M.E."/>
            <person name="Ivanova N."/>
            <person name="Chistoserdova L."/>
        </authorList>
    </citation>
    <scope>NUCLEOTIDE SEQUENCE [LARGE SCALE GENOMIC DNA]</scope>
    <source>
        <strain evidence="2 3">301</strain>
    </source>
</reference>